<dbReference type="OrthoDB" id="1456570at2"/>
<evidence type="ECO:0000313" key="1">
    <source>
        <dbReference type="EMBL" id="KNY27919.1"/>
    </source>
</evidence>
<dbReference type="Proteomes" id="UP000036923">
    <property type="component" value="Unassembled WGS sequence"/>
</dbReference>
<sequence>MGFKCSVCNYNNLFEPPYSKSGNGSYEICPCCGFQFGYRDFPDKEEGIKKWRENWIDRGCPWYSKRRLPPDGWDPRKQIEGI</sequence>
<keyword evidence="2" id="KW-1185">Reference proteome</keyword>
<dbReference type="eggNOG" id="COG1592">
    <property type="taxonomic scope" value="Bacteria"/>
</dbReference>
<dbReference type="STRING" id="398512.Bccel_3190"/>
<name>A0A0L6JQ55_9FIRM</name>
<dbReference type="RefSeq" id="WP_036945656.1">
    <property type="nucleotide sequence ID" value="NZ_JQKC01000065.1"/>
</dbReference>
<evidence type="ECO:0000313" key="2">
    <source>
        <dbReference type="Proteomes" id="UP000036923"/>
    </source>
</evidence>
<accession>A0A0L6JQ55</accession>
<protein>
    <submittedName>
        <fullName evidence="1">Uncharacterized protein</fullName>
    </submittedName>
</protein>
<organism evidence="1 2">
    <name type="scientific">Pseudobacteroides cellulosolvens ATCC 35603 = DSM 2933</name>
    <dbReference type="NCBI Taxonomy" id="398512"/>
    <lineage>
        <taxon>Bacteria</taxon>
        <taxon>Bacillati</taxon>
        <taxon>Bacillota</taxon>
        <taxon>Clostridia</taxon>
        <taxon>Eubacteriales</taxon>
        <taxon>Oscillospiraceae</taxon>
        <taxon>Pseudobacteroides</taxon>
    </lineage>
</organism>
<reference evidence="2" key="1">
    <citation type="submission" date="2015-07" db="EMBL/GenBank/DDBJ databases">
        <title>Near-Complete Genome Sequence of the Cellulolytic Bacterium Bacteroides (Pseudobacteroides) cellulosolvens ATCC 35603.</title>
        <authorList>
            <person name="Dassa B."/>
            <person name="Utturkar S.M."/>
            <person name="Klingeman D.M."/>
            <person name="Hurt R.A."/>
            <person name="Keller M."/>
            <person name="Xu J."/>
            <person name="Reddy Y.H.K."/>
            <person name="Borovok I."/>
            <person name="Grinberg I.R."/>
            <person name="Lamed R."/>
            <person name="Zhivin O."/>
            <person name="Bayer E.A."/>
            <person name="Brown S.D."/>
        </authorList>
    </citation>
    <scope>NUCLEOTIDE SEQUENCE [LARGE SCALE GENOMIC DNA]</scope>
    <source>
        <strain evidence="2">DSM 2933</strain>
    </source>
</reference>
<dbReference type="AlphaFoldDB" id="A0A0L6JQ55"/>
<proteinExistence type="predicted"/>
<dbReference type="EMBL" id="LGTC01000001">
    <property type="protein sequence ID" value="KNY27919.1"/>
    <property type="molecule type" value="Genomic_DNA"/>
</dbReference>
<gene>
    <name evidence="1" type="ORF">Bccel_3190</name>
</gene>
<comment type="caution">
    <text evidence="1">The sequence shown here is derived from an EMBL/GenBank/DDBJ whole genome shotgun (WGS) entry which is preliminary data.</text>
</comment>